<keyword evidence="3 5" id="KW-1133">Transmembrane helix</keyword>
<gene>
    <name evidence="5" type="primary">tatC</name>
    <name evidence="6" type="ORF">FTUN_0400</name>
</gene>
<protein>
    <recommendedName>
        <fullName evidence="5">Sec-independent protein translocase protein TatC</fullName>
    </recommendedName>
</protein>
<dbReference type="PANTHER" id="PTHR30371">
    <property type="entry name" value="SEC-INDEPENDENT PROTEIN TRANSLOCASE PROTEIN TATC"/>
    <property type="match status" value="1"/>
</dbReference>
<evidence type="ECO:0000256" key="3">
    <source>
        <dbReference type="ARBA" id="ARBA00022989"/>
    </source>
</evidence>
<keyword evidence="4 5" id="KW-0472">Membrane</keyword>
<dbReference type="EMBL" id="CP053452">
    <property type="protein sequence ID" value="QJW92903.1"/>
    <property type="molecule type" value="Genomic_DNA"/>
</dbReference>
<comment type="function">
    <text evidence="5">Part of the twin-arginine translocation (Tat) system that transports large folded proteins containing a characteristic twin-arginine motif in their signal peptide across membranes.</text>
</comment>
<keyword evidence="5" id="KW-1003">Cell membrane</keyword>
<dbReference type="Pfam" id="PF00902">
    <property type="entry name" value="TatC"/>
    <property type="match status" value="1"/>
</dbReference>
<dbReference type="GO" id="GO:0043953">
    <property type="term" value="P:protein transport by the Tat complex"/>
    <property type="evidence" value="ECO:0007669"/>
    <property type="project" value="UniProtKB-UniRule"/>
</dbReference>
<accession>A0A6M5YI20</accession>
<sequence>MATADRLKKLKSQVPEYPDDVFAETRMSLGEHIEELRYRMIAALKWLLFFLIIGFILDGIGGAIGNKKIGIGKPMLEVITDPVESQAKAFYARRNEATAVDKLAEIAKSTPEEIQAIQKKYKDADYDVTALTKDERNKLLGTPEEMPVLVPVKAFEPVFGPAKPGSPDVVSFKLQVYPAQFSYMSNKGETLLGSKKYLSTLSVQEGFVVYFKVSILCGIVLASPFIFYQFWAFVGAGLYPHEKKYVYLFFGPSLGLFIAGVLLCQFLVLPGAVKALLAFNEMLGFDPDIRLHEWLSLAIVLPLVFGISFQTPLVMVFLNRIGLFTAHDYLTKWRFACFIIAVFAALVTPTPDVITMLYLFIPMFSLYLIGILFCHLFPGFDPNAEQDVEAAEEVAV</sequence>
<organism evidence="6 7">
    <name type="scientific">Frigoriglobus tundricola</name>
    <dbReference type="NCBI Taxonomy" id="2774151"/>
    <lineage>
        <taxon>Bacteria</taxon>
        <taxon>Pseudomonadati</taxon>
        <taxon>Planctomycetota</taxon>
        <taxon>Planctomycetia</taxon>
        <taxon>Gemmatales</taxon>
        <taxon>Gemmataceae</taxon>
        <taxon>Frigoriglobus</taxon>
    </lineage>
</organism>
<comment type="subcellular location">
    <subcellularLocation>
        <location evidence="5">Cell membrane</location>
        <topology evidence="5">Multi-pass membrane protein</topology>
    </subcellularLocation>
    <subcellularLocation>
        <location evidence="1">Membrane</location>
        <topology evidence="1">Multi-pass membrane protein</topology>
    </subcellularLocation>
</comment>
<feature type="transmembrane region" description="Helical" evidence="5">
    <location>
        <begin position="353"/>
        <end position="377"/>
    </location>
</feature>
<evidence type="ECO:0000256" key="4">
    <source>
        <dbReference type="ARBA" id="ARBA00023136"/>
    </source>
</evidence>
<name>A0A6M5YI20_9BACT</name>
<comment type="subunit">
    <text evidence="5">Forms a complex with TatA.</text>
</comment>
<dbReference type="RefSeq" id="WP_171469210.1">
    <property type="nucleotide sequence ID" value="NZ_CP053452.2"/>
</dbReference>
<feature type="transmembrane region" description="Helical" evidence="5">
    <location>
        <begin position="330"/>
        <end position="347"/>
    </location>
</feature>
<feature type="transmembrane region" description="Helical" evidence="5">
    <location>
        <begin position="245"/>
        <end position="268"/>
    </location>
</feature>
<dbReference type="HAMAP" id="MF_00902">
    <property type="entry name" value="TatC"/>
    <property type="match status" value="1"/>
</dbReference>
<evidence type="ECO:0000313" key="6">
    <source>
        <dbReference type="EMBL" id="QJW92903.1"/>
    </source>
</evidence>
<evidence type="ECO:0000256" key="1">
    <source>
        <dbReference type="ARBA" id="ARBA00004141"/>
    </source>
</evidence>
<dbReference type="NCBIfam" id="TIGR00945">
    <property type="entry name" value="tatC"/>
    <property type="match status" value="1"/>
</dbReference>
<evidence type="ECO:0000256" key="2">
    <source>
        <dbReference type="ARBA" id="ARBA00022692"/>
    </source>
</evidence>
<dbReference type="GO" id="GO:0033281">
    <property type="term" value="C:TAT protein transport complex"/>
    <property type="evidence" value="ECO:0007669"/>
    <property type="project" value="UniProtKB-UniRule"/>
</dbReference>
<keyword evidence="5" id="KW-0811">Translocation</keyword>
<keyword evidence="2 5" id="KW-0812">Transmembrane</keyword>
<reference evidence="7" key="1">
    <citation type="submission" date="2020-05" db="EMBL/GenBank/DDBJ databases">
        <title>Frigoriglobus tundricola gen. nov., sp. nov., a psychrotolerant cellulolytic planctomycete of the family Gemmataceae with two divergent copies of 16S rRNA gene.</title>
        <authorList>
            <person name="Kulichevskaya I.S."/>
            <person name="Ivanova A.A."/>
            <person name="Naumoff D.G."/>
            <person name="Beletsky A.V."/>
            <person name="Rijpstra W.I.C."/>
            <person name="Sinninghe Damste J.S."/>
            <person name="Mardanov A.V."/>
            <person name="Ravin N.V."/>
            <person name="Dedysh S.N."/>
        </authorList>
    </citation>
    <scope>NUCLEOTIDE SEQUENCE [LARGE SCALE GENOMIC DNA]</scope>
    <source>
        <strain evidence="7">PL17</strain>
    </source>
</reference>
<evidence type="ECO:0000313" key="7">
    <source>
        <dbReference type="Proteomes" id="UP000503447"/>
    </source>
</evidence>
<dbReference type="KEGG" id="ftj:FTUN_0400"/>
<dbReference type="AlphaFoldDB" id="A0A6M5YI20"/>
<feature type="transmembrane region" description="Helical" evidence="5">
    <location>
        <begin position="294"/>
        <end position="318"/>
    </location>
</feature>
<evidence type="ECO:0000256" key="5">
    <source>
        <dbReference type="HAMAP-Rule" id="MF_00902"/>
    </source>
</evidence>
<dbReference type="GO" id="GO:0065002">
    <property type="term" value="P:intracellular protein transmembrane transport"/>
    <property type="evidence" value="ECO:0007669"/>
    <property type="project" value="TreeGrafter"/>
</dbReference>
<proteinExistence type="inferred from homology"/>
<dbReference type="PANTHER" id="PTHR30371:SF0">
    <property type="entry name" value="SEC-INDEPENDENT PROTEIN TRANSLOCASE PROTEIN TATC, CHLOROPLASTIC-RELATED"/>
    <property type="match status" value="1"/>
</dbReference>
<keyword evidence="5" id="KW-0813">Transport</keyword>
<dbReference type="InterPro" id="IPR002033">
    <property type="entry name" value="TatC"/>
</dbReference>
<dbReference type="Proteomes" id="UP000503447">
    <property type="component" value="Chromosome"/>
</dbReference>
<feature type="transmembrane region" description="Helical" evidence="5">
    <location>
        <begin position="207"/>
        <end position="233"/>
    </location>
</feature>
<feature type="transmembrane region" description="Helical" evidence="5">
    <location>
        <begin position="46"/>
        <end position="65"/>
    </location>
</feature>
<comment type="similarity">
    <text evidence="5">Belongs to the TatC family.</text>
</comment>
<keyword evidence="5" id="KW-0653">Protein transport</keyword>
<dbReference type="GO" id="GO:0009977">
    <property type="term" value="F:proton motive force dependent protein transmembrane transporter activity"/>
    <property type="evidence" value="ECO:0007669"/>
    <property type="project" value="TreeGrafter"/>
</dbReference>
<keyword evidence="7" id="KW-1185">Reference proteome</keyword>